<evidence type="ECO:0000256" key="4">
    <source>
        <dbReference type="RuleBase" id="RU003345"/>
    </source>
</evidence>
<dbReference type="GO" id="GO:0004777">
    <property type="term" value="F:succinate-semialdehyde dehydrogenase (NAD+) activity"/>
    <property type="evidence" value="ECO:0007669"/>
    <property type="project" value="TreeGrafter"/>
</dbReference>
<dbReference type="CDD" id="cd07103">
    <property type="entry name" value="ALDH_F5_SSADH_GabD"/>
    <property type="match status" value="1"/>
</dbReference>
<evidence type="ECO:0000313" key="6">
    <source>
        <dbReference type="EMBL" id="SFN54484.1"/>
    </source>
</evidence>
<dbReference type="FunFam" id="3.40.309.10:FF:000004">
    <property type="entry name" value="Succinate-semialdehyde dehydrogenase I"/>
    <property type="match status" value="1"/>
</dbReference>
<evidence type="ECO:0000256" key="1">
    <source>
        <dbReference type="ARBA" id="ARBA00009986"/>
    </source>
</evidence>
<dbReference type="InterPro" id="IPR050740">
    <property type="entry name" value="Aldehyde_DH_Superfamily"/>
</dbReference>
<dbReference type="OrthoDB" id="9812625at2"/>
<name>A0A1I4ZW94_9RHOB</name>
<dbReference type="PANTHER" id="PTHR43353">
    <property type="entry name" value="SUCCINATE-SEMIALDEHYDE DEHYDROGENASE, MITOCHONDRIAL"/>
    <property type="match status" value="1"/>
</dbReference>
<dbReference type="NCBIfam" id="TIGR01780">
    <property type="entry name" value="SSADH"/>
    <property type="match status" value="1"/>
</dbReference>
<keyword evidence="7" id="KW-1185">Reference proteome</keyword>
<evidence type="ECO:0000256" key="2">
    <source>
        <dbReference type="ARBA" id="ARBA00023002"/>
    </source>
</evidence>
<evidence type="ECO:0000256" key="3">
    <source>
        <dbReference type="PROSITE-ProRule" id="PRU10007"/>
    </source>
</evidence>
<dbReference type="FunFam" id="3.40.605.10:FF:000005">
    <property type="entry name" value="Succinate-semialdehyde dehydrogenase I"/>
    <property type="match status" value="1"/>
</dbReference>
<dbReference type="SUPFAM" id="SSF53720">
    <property type="entry name" value="ALDH-like"/>
    <property type="match status" value="1"/>
</dbReference>
<dbReference type="PROSITE" id="PS00070">
    <property type="entry name" value="ALDEHYDE_DEHYDR_CYS"/>
    <property type="match status" value="1"/>
</dbReference>
<dbReference type="PANTHER" id="PTHR43353:SF5">
    <property type="entry name" value="SUCCINATE-SEMIALDEHYDE DEHYDROGENASE, MITOCHONDRIAL"/>
    <property type="match status" value="1"/>
</dbReference>
<feature type="active site" evidence="3">
    <location>
        <position position="262"/>
    </location>
</feature>
<feature type="domain" description="Aldehyde dehydrogenase" evidence="5">
    <location>
        <begin position="26"/>
        <end position="486"/>
    </location>
</feature>
<organism evidence="6 7">
    <name type="scientific">Roseovarius lutimaris</name>
    <dbReference type="NCBI Taxonomy" id="1005928"/>
    <lineage>
        <taxon>Bacteria</taxon>
        <taxon>Pseudomonadati</taxon>
        <taxon>Pseudomonadota</taxon>
        <taxon>Alphaproteobacteria</taxon>
        <taxon>Rhodobacterales</taxon>
        <taxon>Roseobacteraceae</taxon>
        <taxon>Roseovarius</taxon>
    </lineage>
</organism>
<dbReference type="GO" id="GO:0005829">
    <property type="term" value="C:cytosol"/>
    <property type="evidence" value="ECO:0007669"/>
    <property type="project" value="TreeGrafter"/>
</dbReference>
<dbReference type="InterPro" id="IPR016160">
    <property type="entry name" value="Ald_DH_CS_CYS"/>
</dbReference>
<dbReference type="PROSITE" id="PS00687">
    <property type="entry name" value="ALDEHYDE_DEHYDR_GLU"/>
    <property type="match status" value="1"/>
</dbReference>
<dbReference type="InterPro" id="IPR010102">
    <property type="entry name" value="Succ_semiAld_DH"/>
</dbReference>
<sequence>MTTTDLKSLLNDPSLLAEKAYIDGEWVDGDNGTFQVTNPARGDVIANVADLSRAQVARAIASAEAAQKEWAKWTGKERAVVMRKFFDLMMENQHDLGVILTAEQGKPLAEAKGEIAYGASFIEFFGEEAKRIYGETIPGHQRDKRITVIKQPIGVVASITPWNFPNAMIARKAAPALAAGCAFVGRPAAETPLSATVMGVLAERAGFPAGVFNIVPSSRSSDIGKEFCENPAVRKITFTGSTEVGRILLRQAADQVMKCSMELGGNAPFIVFDDADLDAAVEGAILCKFRNNGQTCVCANRIYVQAGVYDAFAEKLKVAVSNLKIGDGLEDGVALGPLINSDAITKVQEHVADAKAKGAEVILGGGDPMQGEGYFLPPTIITGATQEMQVATDETFGPFAPLFKFENEDDVIAMANDTIFGLASYFYAKDLSRVYKVAEALEYGIVGVNTGIISTEVAPFGGVKQSGLGREGSHHGIEDFLEMKYICMSV</sequence>
<keyword evidence="2 4" id="KW-0560">Oxidoreductase</keyword>
<dbReference type="InterPro" id="IPR029510">
    <property type="entry name" value="Ald_DH_CS_GLU"/>
</dbReference>
<dbReference type="InterPro" id="IPR016162">
    <property type="entry name" value="Ald_DH_N"/>
</dbReference>
<dbReference type="InterPro" id="IPR016161">
    <property type="entry name" value="Ald_DH/histidinol_DH"/>
</dbReference>
<evidence type="ECO:0000259" key="5">
    <source>
        <dbReference type="Pfam" id="PF00171"/>
    </source>
</evidence>
<dbReference type="GO" id="GO:0009450">
    <property type="term" value="P:gamma-aminobutyric acid catabolic process"/>
    <property type="evidence" value="ECO:0007669"/>
    <property type="project" value="InterPro"/>
</dbReference>
<dbReference type="AlphaFoldDB" id="A0A1I4ZW94"/>
<evidence type="ECO:0000313" key="7">
    <source>
        <dbReference type="Proteomes" id="UP000198599"/>
    </source>
</evidence>
<dbReference type="STRING" id="1005928.SAMN04487859_104169"/>
<dbReference type="Proteomes" id="UP000198599">
    <property type="component" value="Unassembled WGS sequence"/>
</dbReference>
<dbReference type="InterPro" id="IPR016163">
    <property type="entry name" value="Ald_DH_C"/>
</dbReference>
<protein>
    <submittedName>
        <fullName evidence="6">Succinate-semialdehyde dehydrogenase / glutarate-semialdehyde dehydrogenase</fullName>
    </submittedName>
</protein>
<gene>
    <name evidence="6" type="ORF">SAMN04487859_104169</name>
</gene>
<comment type="similarity">
    <text evidence="1 4">Belongs to the aldehyde dehydrogenase family.</text>
</comment>
<dbReference type="Pfam" id="PF00171">
    <property type="entry name" value="Aldedh"/>
    <property type="match status" value="1"/>
</dbReference>
<dbReference type="RefSeq" id="WP_092835414.1">
    <property type="nucleotide sequence ID" value="NZ_FOVP01000004.1"/>
</dbReference>
<dbReference type="Gene3D" id="3.40.309.10">
    <property type="entry name" value="Aldehyde Dehydrogenase, Chain A, domain 2"/>
    <property type="match status" value="1"/>
</dbReference>
<dbReference type="InterPro" id="IPR015590">
    <property type="entry name" value="Aldehyde_DH_dom"/>
</dbReference>
<reference evidence="7" key="1">
    <citation type="submission" date="2016-10" db="EMBL/GenBank/DDBJ databases">
        <authorList>
            <person name="Varghese N."/>
            <person name="Submissions S."/>
        </authorList>
    </citation>
    <scope>NUCLEOTIDE SEQUENCE [LARGE SCALE GENOMIC DNA]</scope>
    <source>
        <strain evidence="7">DSM 28463</strain>
    </source>
</reference>
<proteinExistence type="inferred from homology"/>
<dbReference type="EMBL" id="FOVP01000004">
    <property type="protein sequence ID" value="SFN54484.1"/>
    <property type="molecule type" value="Genomic_DNA"/>
</dbReference>
<dbReference type="Gene3D" id="3.40.605.10">
    <property type="entry name" value="Aldehyde Dehydrogenase, Chain A, domain 1"/>
    <property type="match status" value="1"/>
</dbReference>
<accession>A0A1I4ZW94</accession>